<feature type="region of interest" description="Disordered" evidence="1">
    <location>
        <begin position="341"/>
        <end position="396"/>
    </location>
</feature>
<gene>
    <name evidence="2" type="ORF">DFH08DRAFT_970156</name>
</gene>
<name>A0AAD7EFP5_9AGAR</name>
<feature type="compositionally biased region" description="Low complexity" evidence="1">
    <location>
        <begin position="345"/>
        <end position="357"/>
    </location>
</feature>
<dbReference type="EMBL" id="JARIHO010000051">
    <property type="protein sequence ID" value="KAJ7321294.1"/>
    <property type="molecule type" value="Genomic_DNA"/>
</dbReference>
<keyword evidence="3" id="KW-1185">Reference proteome</keyword>
<organism evidence="2 3">
    <name type="scientific">Mycena albidolilacea</name>
    <dbReference type="NCBI Taxonomy" id="1033008"/>
    <lineage>
        <taxon>Eukaryota</taxon>
        <taxon>Fungi</taxon>
        <taxon>Dikarya</taxon>
        <taxon>Basidiomycota</taxon>
        <taxon>Agaricomycotina</taxon>
        <taxon>Agaricomycetes</taxon>
        <taxon>Agaricomycetidae</taxon>
        <taxon>Agaricales</taxon>
        <taxon>Marasmiineae</taxon>
        <taxon>Mycenaceae</taxon>
        <taxon>Mycena</taxon>
    </lineage>
</organism>
<comment type="caution">
    <text evidence="2">The sequence shown here is derived from an EMBL/GenBank/DDBJ whole genome shotgun (WGS) entry which is preliminary data.</text>
</comment>
<accession>A0AAD7EFP5</accession>
<evidence type="ECO:0000313" key="2">
    <source>
        <dbReference type="EMBL" id="KAJ7321294.1"/>
    </source>
</evidence>
<evidence type="ECO:0000256" key="1">
    <source>
        <dbReference type="SAM" id="MobiDB-lite"/>
    </source>
</evidence>
<reference evidence="2" key="1">
    <citation type="submission" date="2023-03" db="EMBL/GenBank/DDBJ databases">
        <title>Massive genome expansion in bonnet fungi (Mycena s.s.) driven by repeated elements and novel gene families across ecological guilds.</title>
        <authorList>
            <consortium name="Lawrence Berkeley National Laboratory"/>
            <person name="Harder C.B."/>
            <person name="Miyauchi S."/>
            <person name="Viragh M."/>
            <person name="Kuo A."/>
            <person name="Thoen E."/>
            <person name="Andreopoulos B."/>
            <person name="Lu D."/>
            <person name="Skrede I."/>
            <person name="Drula E."/>
            <person name="Henrissat B."/>
            <person name="Morin E."/>
            <person name="Kohler A."/>
            <person name="Barry K."/>
            <person name="LaButti K."/>
            <person name="Morin E."/>
            <person name="Salamov A."/>
            <person name="Lipzen A."/>
            <person name="Mereny Z."/>
            <person name="Hegedus B."/>
            <person name="Baldrian P."/>
            <person name="Stursova M."/>
            <person name="Weitz H."/>
            <person name="Taylor A."/>
            <person name="Grigoriev I.V."/>
            <person name="Nagy L.G."/>
            <person name="Martin F."/>
            <person name="Kauserud H."/>
        </authorList>
    </citation>
    <scope>NUCLEOTIDE SEQUENCE</scope>
    <source>
        <strain evidence="2">CBHHK002</strain>
    </source>
</reference>
<sequence>MPADQNPPRTSVCGLPLPLPPTFDFAGHRKRPADTPAPDDRELLEKNRRNVRTEIHNADSVSTTRDYEEAVANAESVAALDVGAKLKAYYAYTEEEKRLLVGSKEVVEATGPLPVFMTSWVAAQRLVVATEEATERRKRDADRVKAPRSIRGTLQMGTPHAVAPTSEATISIPDIWWRSLFYKIYFPLHWWTDEVIQQYHDRPHSIPKCDITLENGTKVQVVDFPRAEEMLGDEDTTFERLTPGLWRQASSNLLAAYDICCTPAAEGESELEINYNTVFRQHAHFARLKCIEDLKMFPVWYPVENELRNEVYNGGGFSLATWENRWMIALAAWKQANTPTPFTPSRSASPFNSSSSSGVQNRNGKRTSPDDGNTAAAKCRERSSTPTSGDGQSFRKPPSCVTCCGPHSAYDHPTTITAFQDGQPIFSIVINRDIRTAHAFRGNAPKSLCLNFNLGRRCNGEHGDERLHTCSLCGGDHGALSRDPACLRVRDGALVP</sequence>
<dbReference type="AlphaFoldDB" id="A0AAD7EFP5"/>
<evidence type="ECO:0000313" key="3">
    <source>
        <dbReference type="Proteomes" id="UP001218218"/>
    </source>
</evidence>
<proteinExistence type="predicted"/>
<protein>
    <submittedName>
        <fullName evidence="2">Uncharacterized protein</fullName>
    </submittedName>
</protein>
<dbReference type="Proteomes" id="UP001218218">
    <property type="component" value="Unassembled WGS sequence"/>
</dbReference>